<dbReference type="AlphaFoldDB" id="A0A8H5C5L6"/>
<comment type="caution">
    <text evidence="1">The sequence shown here is derived from an EMBL/GenBank/DDBJ whole genome shotgun (WGS) entry which is preliminary data.</text>
</comment>
<dbReference type="Proteomes" id="UP000541558">
    <property type="component" value="Unassembled WGS sequence"/>
</dbReference>
<dbReference type="OrthoDB" id="3153758at2759"/>
<proteinExistence type="predicted"/>
<name>A0A8H5C5L6_9AGAR</name>
<organism evidence="1 2">
    <name type="scientific">Ephemerocybe angulata</name>
    <dbReference type="NCBI Taxonomy" id="980116"/>
    <lineage>
        <taxon>Eukaryota</taxon>
        <taxon>Fungi</taxon>
        <taxon>Dikarya</taxon>
        <taxon>Basidiomycota</taxon>
        <taxon>Agaricomycotina</taxon>
        <taxon>Agaricomycetes</taxon>
        <taxon>Agaricomycetidae</taxon>
        <taxon>Agaricales</taxon>
        <taxon>Agaricineae</taxon>
        <taxon>Psathyrellaceae</taxon>
        <taxon>Ephemerocybe</taxon>
    </lineage>
</organism>
<keyword evidence="2" id="KW-1185">Reference proteome</keyword>
<reference evidence="1 2" key="1">
    <citation type="journal article" date="2020" name="ISME J.">
        <title>Uncovering the hidden diversity of litter-decomposition mechanisms in mushroom-forming fungi.</title>
        <authorList>
            <person name="Floudas D."/>
            <person name="Bentzer J."/>
            <person name="Ahren D."/>
            <person name="Johansson T."/>
            <person name="Persson P."/>
            <person name="Tunlid A."/>
        </authorList>
    </citation>
    <scope>NUCLEOTIDE SEQUENCE [LARGE SCALE GENOMIC DNA]</scope>
    <source>
        <strain evidence="1 2">CBS 175.51</strain>
    </source>
</reference>
<protein>
    <submittedName>
        <fullName evidence="1">Uncharacterized protein</fullName>
    </submittedName>
</protein>
<accession>A0A8H5C5L6</accession>
<evidence type="ECO:0000313" key="1">
    <source>
        <dbReference type="EMBL" id="KAF5335511.1"/>
    </source>
</evidence>
<sequence>MVPDGADAVPPRLMLELESQAHGAAGAPVIGCHCSSNKEKSVSALRYHPEECVRDSAYPSGVVRTAALATVSLVLAFTLLCLSIAPQLGSPRYSWLYLATEPREDPQQQPRWEHFKGAEHCLRFATREYTARLVGAPPNVSPISACRETPVNIHGIPIVPDYCQDLGIAGGVWGYWTISFEEPECLTNWGDFIDRGCDDPGSESMTRRFEAVLENMQDGDNWQIMCTTTPADLKGFHFPTPTMCERPGRDDVWGVWEVADLTCSTNL</sequence>
<gene>
    <name evidence="1" type="ORF">D9611_012168</name>
</gene>
<evidence type="ECO:0000313" key="2">
    <source>
        <dbReference type="Proteomes" id="UP000541558"/>
    </source>
</evidence>
<dbReference type="EMBL" id="JAACJK010000061">
    <property type="protein sequence ID" value="KAF5335511.1"/>
    <property type="molecule type" value="Genomic_DNA"/>
</dbReference>